<keyword evidence="3" id="KW-1185">Reference proteome</keyword>
<dbReference type="PANTHER" id="PTHR43317">
    <property type="entry name" value="THERMOSPERMINE SYNTHASE ACAULIS5"/>
    <property type="match status" value="1"/>
</dbReference>
<dbReference type="Gene3D" id="3.40.50.150">
    <property type="entry name" value="Vaccinia Virus protein VP39"/>
    <property type="match status" value="1"/>
</dbReference>
<dbReference type="SUPFAM" id="SSF53335">
    <property type="entry name" value="S-adenosyl-L-methionine-dependent methyltransferases"/>
    <property type="match status" value="1"/>
</dbReference>
<evidence type="ECO:0000313" key="2">
    <source>
        <dbReference type="EMBL" id="MBA2881096.1"/>
    </source>
</evidence>
<organism evidence="2 3">
    <name type="scientific">Desulfosalsimonas propionicica</name>
    <dbReference type="NCBI Taxonomy" id="332175"/>
    <lineage>
        <taxon>Bacteria</taxon>
        <taxon>Pseudomonadati</taxon>
        <taxon>Thermodesulfobacteriota</taxon>
        <taxon>Desulfobacteria</taxon>
        <taxon>Desulfobacterales</taxon>
        <taxon>Desulfosalsimonadaceae</taxon>
        <taxon>Desulfosalsimonas</taxon>
    </lineage>
</organism>
<accession>A0A7W0C8F3</accession>
<sequence length="240" mass="26522">MNPLFEELDFRNTPMGELVLRRRRVMALKGKIIYEVKLNDEYLMSSLFYAAETALAETGLAKLSGSGWNVAVGGLGLGYTAAAALEFEQVRRLVVIEALAPVIDWHQKNLVPNGAVLCHDPRCQLVHGDFFALCRAGALDPDAPERRFDAILLDIDHTPENWLDAGHGEFYTAAGLNRLQSLLNPGGVFALWSNDAPHDAFIQTLSAVFDRAEGRTICFDNPLQQTVSENGIYLAHRRTA</sequence>
<proteinExistence type="predicted"/>
<dbReference type="RefSeq" id="WP_181550751.1">
    <property type="nucleotide sequence ID" value="NZ_JACDUS010000003.1"/>
</dbReference>
<gene>
    <name evidence="2" type="ORF">HNR65_001422</name>
</gene>
<comment type="caution">
    <text evidence="2">The sequence shown here is derived from an EMBL/GenBank/DDBJ whole genome shotgun (WGS) entry which is preliminary data.</text>
</comment>
<evidence type="ECO:0000256" key="1">
    <source>
        <dbReference type="ARBA" id="ARBA00023115"/>
    </source>
</evidence>
<evidence type="ECO:0000313" key="3">
    <source>
        <dbReference type="Proteomes" id="UP000525298"/>
    </source>
</evidence>
<dbReference type="InterPro" id="IPR029063">
    <property type="entry name" value="SAM-dependent_MTases_sf"/>
</dbReference>
<keyword evidence="1" id="KW-0620">Polyamine biosynthesis</keyword>
<dbReference type="AlphaFoldDB" id="A0A7W0C8F3"/>
<reference evidence="2 3" key="1">
    <citation type="submission" date="2020-07" db="EMBL/GenBank/DDBJ databases">
        <title>Genomic Encyclopedia of Type Strains, Phase IV (KMG-IV): sequencing the most valuable type-strain genomes for metagenomic binning, comparative biology and taxonomic classification.</title>
        <authorList>
            <person name="Goeker M."/>
        </authorList>
    </citation>
    <scope>NUCLEOTIDE SEQUENCE [LARGE SCALE GENOMIC DNA]</scope>
    <source>
        <strain evidence="2 3">DSM 17721</strain>
    </source>
</reference>
<dbReference type="EMBL" id="JACDUS010000003">
    <property type="protein sequence ID" value="MBA2881096.1"/>
    <property type="molecule type" value="Genomic_DNA"/>
</dbReference>
<dbReference type="Proteomes" id="UP000525298">
    <property type="component" value="Unassembled WGS sequence"/>
</dbReference>
<dbReference type="PANTHER" id="PTHR43317:SF3">
    <property type="entry name" value="BLR2883 PROTEIN"/>
    <property type="match status" value="1"/>
</dbReference>
<dbReference type="GO" id="GO:0006596">
    <property type="term" value="P:polyamine biosynthetic process"/>
    <property type="evidence" value="ECO:0007669"/>
    <property type="project" value="UniProtKB-KW"/>
</dbReference>
<name>A0A7W0C8F3_9BACT</name>
<protein>
    <submittedName>
        <fullName evidence="2">Spermidine synthase</fullName>
    </submittedName>
</protein>